<feature type="transmembrane region" description="Helical" evidence="8">
    <location>
        <begin position="269"/>
        <end position="291"/>
    </location>
</feature>
<feature type="transmembrane region" description="Helical" evidence="8">
    <location>
        <begin position="121"/>
        <end position="142"/>
    </location>
</feature>
<accession>A0A840AN15</accession>
<dbReference type="CDD" id="cd06261">
    <property type="entry name" value="TM_PBP2"/>
    <property type="match status" value="1"/>
</dbReference>
<dbReference type="InterPro" id="IPR035906">
    <property type="entry name" value="MetI-like_sf"/>
</dbReference>
<dbReference type="GO" id="GO:0005886">
    <property type="term" value="C:plasma membrane"/>
    <property type="evidence" value="ECO:0007669"/>
    <property type="project" value="UniProtKB-SubCell"/>
</dbReference>
<sequence length="304" mass="32151">MSSTTARAPRHDGWPAMKGDQPNGRTIALLLLPGVGLLALLFGIPLVSGIFGSFGLGMGAGRNAGPTLASYAKVFGDPRYLAGLRTTLYYGAMAVLVDLVVAIPLALALGRSFVGRKLFNGLYKIPLAVPGIVVAFAMLTLLEQGGFLSRVLHLVGLSLPRLVRDPWGIGVIAAMAWKDIPFMTLIIVGSFAAVPEELLHAARAFGASPLRAFLKVRLPLAMPGITAAILLSFIRSTGSFVIPDVLGASYPLPLSVLMYQAFRDSNWPLVYAIGTVLMLASFLILLSYYFLTARIVAPAGGGGR</sequence>
<evidence type="ECO:0000259" key="9">
    <source>
        <dbReference type="PROSITE" id="PS50928"/>
    </source>
</evidence>
<evidence type="ECO:0000313" key="11">
    <source>
        <dbReference type="Proteomes" id="UP000553963"/>
    </source>
</evidence>
<evidence type="ECO:0000313" key="10">
    <source>
        <dbReference type="EMBL" id="MBB3931002.1"/>
    </source>
</evidence>
<evidence type="ECO:0000256" key="5">
    <source>
        <dbReference type="ARBA" id="ARBA00022692"/>
    </source>
</evidence>
<dbReference type="Gene3D" id="1.10.3720.10">
    <property type="entry name" value="MetI-like"/>
    <property type="match status" value="1"/>
</dbReference>
<keyword evidence="4" id="KW-1003">Cell membrane</keyword>
<feature type="domain" description="ABC transmembrane type-1" evidence="9">
    <location>
        <begin position="84"/>
        <end position="288"/>
    </location>
</feature>
<evidence type="ECO:0000256" key="7">
    <source>
        <dbReference type="ARBA" id="ARBA00023136"/>
    </source>
</evidence>
<dbReference type="SUPFAM" id="SSF161098">
    <property type="entry name" value="MetI-like"/>
    <property type="match status" value="1"/>
</dbReference>
<feature type="transmembrane region" description="Helical" evidence="8">
    <location>
        <begin position="88"/>
        <end position="109"/>
    </location>
</feature>
<protein>
    <submittedName>
        <fullName evidence="10">Putative spermidine/putrescine transport system permease protein</fullName>
    </submittedName>
</protein>
<feature type="transmembrane region" description="Helical" evidence="8">
    <location>
        <begin position="167"/>
        <end position="195"/>
    </location>
</feature>
<feature type="transmembrane region" description="Helical" evidence="8">
    <location>
        <begin position="216"/>
        <end position="234"/>
    </location>
</feature>
<name>A0A840AN15_9HYPH</name>
<dbReference type="AlphaFoldDB" id="A0A840AN15"/>
<keyword evidence="6 8" id="KW-1133">Transmembrane helix</keyword>
<comment type="caution">
    <text evidence="10">The sequence shown here is derived from an EMBL/GenBank/DDBJ whole genome shotgun (WGS) entry which is preliminary data.</text>
</comment>
<proteinExistence type="inferred from homology"/>
<dbReference type="EMBL" id="JACIDS010000003">
    <property type="protein sequence ID" value="MBB3931002.1"/>
    <property type="molecule type" value="Genomic_DNA"/>
</dbReference>
<dbReference type="Proteomes" id="UP000553963">
    <property type="component" value="Unassembled WGS sequence"/>
</dbReference>
<dbReference type="PROSITE" id="PS50928">
    <property type="entry name" value="ABC_TM1"/>
    <property type="match status" value="1"/>
</dbReference>
<keyword evidence="5 8" id="KW-0812">Transmembrane</keyword>
<dbReference type="InterPro" id="IPR000515">
    <property type="entry name" value="MetI-like"/>
</dbReference>
<dbReference type="GO" id="GO:0055085">
    <property type="term" value="P:transmembrane transport"/>
    <property type="evidence" value="ECO:0007669"/>
    <property type="project" value="InterPro"/>
</dbReference>
<dbReference type="PANTHER" id="PTHR42929">
    <property type="entry name" value="INNER MEMBRANE ABC TRANSPORTER PERMEASE PROTEIN YDCU-RELATED-RELATED"/>
    <property type="match status" value="1"/>
</dbReference>
<keyword evidence="11" id="KW-1185">Reference proteome</keyword>
<evidence type="ECO:0000256" key="8">
    <source>
        <dbReference type="RuleBase" id="RU363032"/>
    </source>
</evidence>
<organism evidence="10 11">
    <name type="scientific">Kaistia hirudinis</name>
    <dbReference type="NCBI Taxonomy" id="1293440"/>
    <lineage>
        <taxon>Bacteria</taxon>
        <taxon>Pseudomonadati</taxon>
        <taxon>Pseudomonadota</taxon>
        <taxon>Alphaproteobacteria</taxon>
        <taxon>Hyphomicrobiales</taxon>
        <taxon>Kaistiaceae</taxon>
        <taxon>Kaistia</taxon>
    </lineage>
</organism>
<dbReference type="RefSeq" id="WP_380146566.1">
    <property type="nucleotide sequence ID" value="NZ_JBHLWW010000003.1"/>
</dbReference>
<evidence type="ECO:0000256" key="4">
    <source>
        <dbReference type="ARBA" id="ARBA00022475"/>
    </source>
</evidence>
<reference evidence="10 11" key="1">
    <citation type="submission" date="2020-08" db="EMBL/GenBank/DDBJ databases">
        <title>Genomic Encyclopedia of Type Strains, Phase IV (KMG-IV): sequencing the most valuable type-strain genomes for metagenomic binning, comparative biology and taxonomic classification.</title>
        <authorList>
            <person name="Goeker M."/>
        </authorList>
    </citation>
    <scope>NUCLEOTIDE SEQUENCE [LARGE SCALE GENOMIC DNA]</scope>
    <source>
        <strain evidence="10 11">DSM 25966</strain>
    </source>
</reference>
<comment type="subcellular location">
    <subcellularLocation>
        <location evidence="1 8">Cell membrane</location>
        <topology evidence="1 8">Multi-pass membrane protein</topology>
    </subcellularLocation>
</comment>
<evidence type="ECO:0000256" key="6">
    <source>
        <dbReference type="ARBA" id="ARBA00022989"/>
    </source>
</evidence>
<dbReference type="Pfam" id="PF00528">
    <property type="entry name" value="BPD_transp_1"/>
    <property type="match status" value="1"/>
</dbReference>
<evidence type="ECO:0000256" key="1">
    <source>
        <dbReference type="ARBA" id="ARBA00004651"/>
    </source>
</evidence>
<evidence type="ECO:0000256" key="2">
    <source>
        <dbReference type="ARBA" id="ARBA00007069"/>
    </source>
</evidence>
<comment type="similarity">
    <text evidence="2">Belongs to the binding-protein-dependent transport system permease family. CysTW subfamily.</text>
</comment>
<keyword evidence="7 8" id="KW-0472">Membrane</keyword>
<evidence type="ECO:0000256" key="3">
    <source>
        <dbReference type="ARBA" id="ARBA00022448"/>
    </source>
</evidence>
<gene>
    <name evidence="10" type="ORF">GGR25_002052</name>
</gene>
<keyword evidence="3 8" id="KW-0813">Transport</keyword>
<feature type="transmembrane region" description="Helical" evidence="8">
    <location>
        <begin position="27"/>
        <end position="51"/>
    </location>
</feature>
<dbReference type="PANTHER" id="PTHR42929:SF1">
    <property type="entry name" value="INNER MEMBRANE ABC TRANSPORTER PERMEASE PROTEIN YDCU-RELATED"/>
    <property type="match status" value="1"/>
</dbReference>